<dbReference type="InterPro" id="IPR038157">
    <property type="entry name" value="FeoA_core_dom"/>
</dbReference>
<dbReference type="Proteomes" id="UP000885779">
    <property type="component" value="Unassembled WGS sequence"/>
</dbReference>
<feature type="domain" description="Ferrous iron transporter FeoA-like" evidence="2">
    <location>
        <begin position="10"/>
        <end position="82"/>
    </location>
</feature>
<dbReference type="SUPFAM" id="SSF50037">
    <property type="entry name" value="C-terminal domain of transcriptional repressors"/>
    <property type="match status" value="1"/>
</dbReference>
<dbReference type="SMART" id="SM00899">
    <property type="entry name" value="FeoA"/>
    <property type="match status" value="1"/>
</dbReference>
<evidence type="ECO:0000259" key="2">
    <source>
        <dbReference type="SMART" id="SM00899"/>
    </source>
</evidence>
<reference evidence="3" key="1">
    <citation type="journal article" date="2020" name="mSystems">
        <title>Genome- and Community-Level Interaction Insights into Carbon Utilization and Element Cycling Functions of Hydrothermarchaeota in Hydrothermal Sediment.</title>
        <authorList>
            <person name="Zhou Z."/>
            <person name="Liu Y."/>
            <person name="Xu W."/>
            <person name="Pan J."/>
            <person name="Luo Z.H."/>
            <person name="Li M."/>
        </authorList>
    </citation>
    <scope>NUCLEOTIDE SEQUENCE [LARGE SCALE GENOMIC DNA]</scope>
    <source>
        <strain evidence="3">HyVt-577</strain>
    </source>
</reference>
<dbReference type="InterPro" id="IPR007167">
    <property type="entry name" value="Fe-transptr_FeoA-like"/>
</dbReference>
<evidence type="ECO:0000256" key="1">
    <source>
        <dbReference type="ARBA" id="ARBA00023004"/>
    </source>
</evidence>
<evidence type="ECO:0000313" key="3">
    <source>
        <dbReference type="EMBL" id="HGY54449.1"/>
    </source>
</evidence>
<dbReference type="GO" id="GO:0046914">
    <property type="term" value="F:transition metal ion binding"/>
    <property type="evidence" value="ECO:0007669"/>
    <property type="project" value="InterPro"/>
</dbReference>
<dbReference type="Pfam" id="PF04023">
    <property type="entry name" value="FeoA"/>
    <property type="match status" value="1"/>
</dbReference>
<accession>A0A7V4TY36</accession>
<dbReference type="PANTHER" id="PTHR42954:SF2">
    <property type="entry name" value="FE(2+) TRANSPORT PROTEIN A"/>
    <property type="match status" value="1"/>
</dbReference>
<protein>
    <submittedName>
        <fullName evidence="3">Ferrous iron transport protein A</fullName>
    </submittedName>
</protein>
<dbReference type="InterPro" id="IPR008988">
    <property type="entry name" value="Transcriptional_repressor_C"/>
</dbReference>
<dbReference type="Gene3D" id="2.30.30.90">
    <property type="match status" value="1"/>
</dbReference>
<sequence>MKKDKPTKILPLSELKPGEEGTISEISDDFDSQDRLMELGLNRGTPVRVIKYAPLGDPMEINIRGYYLSIRKDMARHIRVRRRRRGRHFGN</sequence>
<gene>
    <name evidence="3" type="ORF">ENK44_01980</name>
</gene>
<keyword evidence="1" id="KW-0408">Iron</keyword>
<name>A0A7V4TY36_CALAY</name>
<organism evidence="3">
    <name type="scientific">Caldithrix abyssi</name>
    <dbReference type="NCBI Taxonomy" id="187145"/>
    <lineage>
        <taxon>Bacteria</taxon>
        <taxon>Pseudomonadati</taxon>
        <taxon>Calditrichota</taxon>
        <taxon>Calditrichia</taxon>
        <taxon>Calditrichales</taxon>
        <taxon>Calditrichaceae</taxon>
        <taxon>Caldithrix</taxon>
    </lineage>
</organism>
<dbReference type="InterPro" id="IPR052713">
    <property type="entry name" value="FeoA"/>
</dbReference>
<comment type="caution">
    <text evidence="3">The sequence shown here is derived from an EMBL/GenBank/DDBJ whole genome shotgun (WGS) entry which is preliminary data.</text>
</comment>
<dbReference type="PANTHER" id="PTHR42954">
    <property type="entry name" value="FE(2+) TRANSPORT PROTEIN A"/>
    <property type="match status" value="1"/>
</dbReference>
<proteinExistence type="predicted"/>
<dbReference type="AlphaFoldDB" id="A0A7V4TY36"/>
<dbReference type="EMBL" id="DRQG01000019">
    <property type="protein sequence ID" value="HGY54449.1"/>
    <property type="molecule type" value="Genomic_DNA"/>
</dbReference>